<evidence type="ECO:0000313" key="1">
    <source>
        <dbReference type="Proteomes" id="UP000887580"/>
    </source>
</evidence>
<accession>A0AC35G7K8</accession>
<organism evidence="1 2">
    <name type="scientific">Panagrolaimus sp. PS1159</name>
    <dbReference type="NCBI Taxonomy" id="55785"/>
    <lineage>
        <taxon>Eukaryota</taxon>
        <taxon>Metazoa</taxon>
        <taxon>Ecdysozoa</taxon>
        <taxon>Nematoda</taxon>
        <taxon>Chromadorea</taxon>
        <taxon>Rhabditida</taxon>
        <taxon>Tylenchina</taxon>
        <taxon>Panagrolaimomorpha</taxon>
        <taxon>Panagrolaimoidea</taxon>
        <taxon>Panagrolaimidae</taxon>
        <taxon>Panagrolaimus</taxon>
    </lineage>
</organism>
<dbReference type="Proteomes" id="UP000887580">
    <property type="component" value="Unplaced"/>
</dbReference>
<evidence type="ECO:0000313" key="2">
    <source>
        <dbReference type="WBParaSite" id="PS1159_v2.g24677.t1"/>
    </source>
</evidence>
<protein>
    <submittedName>
        <fullName evidence="2">N-alpha-acetyltransferase 40</fullName>
    </submittedName>
</protein>
<sequence>MKEKEDAAYKKLVKKATKMPNPVKSTGAEPAEMKTSDGVELTMEHYWATNLHPVQFLWIFELFNDNMIELYKRSNWGYEEESKKQELQATTARYIIVKDSKKKHVGYVHYRFVIDYNVPAIYCFELQIAAAYQKRGVGTILIETLVNLAKKTGMHKVMATVFMFNYESLAFFHKNGFRLDDSTPTATDCDYFILSRSVLPGQEPVINKENYTLDEDFLGRLIKSKINNTETAEMENDIIAQLIKAKMTPKEDEENEKVDISKSIILKASAEAKKKTNSPKTDDAGKKSD</sequence>
<reference evidence="2" key="1">
    <citation type="submission" date="2022-11" db="UniProtKB">
        <authorList>
            <consortium name="WormBaseParasite"/>
        </authorList>
    </citation>
    <scope>IDENTIFICATION</scope>
</reference>
<dbReference type="WBParaSite" id="PS1159_v2.g24677.t1">
    <property type="protein sequence ID" value="PS1159_v2.g24677.t1"/>
    <property type="gene ID" value="PS1159_v2.g24677"/>
</dbReference>
<name>A0AC35G7K8_9BILA</name>
<proteinExistence type="predicted"/>